<organism evidence="1 2">
    <name type="scientific">Flemingia macrophylla</name>
    <dbReference type="NCBI Taxonomy" id="520843"/>
    <lineage>
        <taxon>Eukaryota</taxon>
        <taxon>Viridiplantae</taxon>
        <taxon>Streptophyta</taxon>
        <taxon>Embryophyta</taxon>
        <taxon>Tracheophyta</taxon>
        <taxon>Spermatophyta</taxon>
        <taxon>Magnoliopsida</taxon>
        <taxon>eudicotyledons</taxon>
        <taxon>Gunneridae</taxon>
        <taxon>Pentapetalae</taxon>
        <taxon>rosids</taxon>
        <taxon>fabids</taxon>
        <taxon>Fabales</taxon>
        <taxon>Fabaceae</taxon>
        <taxon>Papilionoideae</taxon>
        <taxon>50 kb inversion clade</taxon>
        <taxon>NPAAA clade</taxon>
        <taxon>indigoferoid/millettioid clade</taxon>
        <taxon>Phaseoleae</taxon>
        <taxon>Flemingia</taxon>
    </lineage>
</organism>
<sequence length="105" mass="11778">MLAGVVDQLAQLQNVNSICAQDLPRSSSYHTSPSPTKTVTSIPPTHSCLVSFIITQLPLHQPDPINHHPYHQKLQLNSFNGSEPLDWNFQADQFFHLMVHVKAPQ</sequence>
<proteinExistence type="predicted"/>
<keyword evidence="2" id="KW-1185">Reference proteome</keyword>
<name>A0ABD1LPL9_9FABA</name>
<protein>
    <submittedName>
        <fullName evidence="1">Uncharacterized protein</fullName>
    </submittedName>
</protein>
<gene>
    <name evidence="1" type="ORF">Fmac_024491</name>
</gene>
<reference evidence="1 2" key="1">
    <citation type="submission" date="2024-08" db="EMBL/GenBank/DDBJ databases">
        <title>Insights into the chromosomal genome structure of Flemingia macrophylla.</title>
        <authorList>
            <person name="Ding Y."/>
            <person name="Zhao Y."/>
            <person name="Bi W."/>
            <person name="Wu M."/>
            <person name="Zhao G."/>
            <person name="Gong Y."/>
            <person name="Li W."/>
            <person name="Zhang P."/>
        </authorList>
    </citation>
    <scope>NUCLEOTIDE SEQUENCE [LARGE SCALE GENOMIC DNA]</scope>
    <source>
        <strain evidence="1">DYQJB</strain>
        <tissue evidence="1">Leaf</tissue>
    </source>
</reference>
<accession>A0ABD1LPL9</accession>
<dbReference type="EMBL" id="JBGMDY010000008">
    <property type="protein sequence ID" value="KAL2325433.1"/>
    <property type="molecule type" value="Genomic_DNA"/>
</dbReference>
<dbReference type="AlphaFoldDB" id="A0ABD1LPL9"/>
<evidence type="ECO:0000313" key="2">
    <source>
        <dbReference type="Proteomes" id="UP001603857"/>
    </source>
</evidence>
<evidence type="ECO:0000313" key="1">
    <source>
        <dbReference type="EMBL" id="KAL2325433.1"/>
    </source>
</evidence>
<dbReference type="Proteomes" id="UP001603857">
    <property type="component" value="Unassembled WGS sequence"/>
</dbReference>
<comment type="caution">
    <text evidence="1">The sequence shown here is derived from an EMBL/GenBank/DDBJ whole genome shotgun (WGS) entry which is preliminary data.</text>
</comment>